<evidence type="ECO:0000313" key="2">
    <source>
        <dbReference type="Proteomes" id="UP001176521"/>
    </source>
</evidence>
<accession>A0AAN6G3I7</accession>
<comment type="caution">
    <text evidence="1">The sequence shown here is derived from an EMBL/GenBank/DDBJ whole genome shotgun (WGS) entry which is preliminary data.</text>
</comment>
<dbReference type="Proteomes" id="UP001176521">
    <property type="component" value="Unassembled WGS sequence"/>
</dbReference>
<gene>
    <name evidence="1" type="ORF">OC842_007764</name>
</gene>
<dbReference type="EMBL" id="JAPDMQ010001258">
    <property type="protein sequence ID" value="KAK0518527.1"/>
    <property type="molecule type" value="Genomic_DNA"/>
</dbReference>
<name>A0AAN6G3I7_9BASI</name>
<keyword evidence="2" id="KW-1185">Reference proteome</keyword>
<proteinExistence type="predicted"/>
<organism evidence="1 2">
    <name type="scientific">Tilletia horrida</name>
    <dbReference type="NCBI Taxonomy" id="155126"/>
    <lineage>
        <taxon>Eukaryota</taxon>
        <taxon>Fungi</taxon>
        <taxon>Dikarya</taxon>
        <taxon>Basidiomycota</taxon>
        <taxon>Ustilaginomycotina</taxon>
        <taxon>Exobasidiomycetes</taxon>
        <taxon>Tilletiales</taxon>
        <taxon>Tilletiaceae</taxon>
        <taxon>Tilletia</taxon>
    </lineage>
</organism>
<reference evidence="1" key="1">
    <citation type="journal article" date="2023" name="PhytoFront">
        <title>Draft Genome Resources of Seven Strains of Tilletia horrida, Causal Agent of Kernel Smut of Rice.</title>
        <authorList>
            <person name="Khanal S."/>
            <person name="Antony Babu S."/>
            <person name="Zhou X.G."/>
        </authorList>
    </citation>
    <scope>NUCLEOTIDE SEQUENCE</scope>
    <source>
        <strain evidence="1">TX3</strain>
    </source>
</reference>
<evidence type="ECO:0000313" key="1">
    <source>
        <dbReference type="EMBL" id="KAK0518527.1"/>
    </source>
</evidence>
<sequence length="105" mass="11407">MGDIGSKVKTLSLADVDKHLAQLDSFLASLNAVLISHASLSKVQPAQLRNGVHAQGLERLADAHEMVYSKYSRHTVTSTDQATPQKAVMRRTVEEVRLLLGADAK</sequence>
<protein>
    <submittedName>
        <fullName evidence="1">Uncharacterized protein</fullName>
    </submittedName>
</protein>
<dbReference type="AlphaFoldDB" id="A0AAN6G3I7"/>